<organism evidence="7 8">
    <name type="scientific">Xylophilus ampelinus</name>
    <dbReference type="NCBI Taxonomy" id="54067"/>
    <lineage>
        <taxon>Bacteria</taxon>
        <taxon>Pseudomonadati</taxon>
        <taxon>Pseudomonadota</taxon>
        <taxon>Betaproteobacteria</taxon>
        <taxon>Burkholderiales</taxon>
        <taxon>Xylophilus</taxon>
    </lineage>
</organism>
<dbReference type="Proteomes" id="UP000247540">
    <property type="component" value="Unassembled WGS sequence"/>
</dbReference>
<proteinExistence type="inferred from homology"/>
<keyword evidence="2" id="KW-0813">Transport</keyword>
<evidence type="ECO:0000256" key="2">
    <source>
        <dbReference type="ARBA" id="ARBA00022448"/>
    </source>
</evidence>
<dbReference type="PANTHER" id="PTHR42788">
    <property type="entry name" value="TAURINE IMPORT ATP-BINDING PROTEIN-RELATED"/>
    <property type="match status" value="1"/>
</dbReference>
<dbReference type="InterPro" id="IPR037069">
    <property type="entry name" value="AcylCoA_DH/ox_N_sf"/>
</dbReference>
<dbReference type="InterPro" id="IPR013786">
    <property type="entry name" value="AcylCoA_DH/ox_N"/>
</dbReference>
<evidence type="ECO:0000259" key="6">
    <source>
        <dbReference type="PROSITE" id="PS50893"/>
    </source>
</evidence>
<dbReference type="PROSITE" id="PS00211">
    <property type="entry name" value="ABC_TRANSPORTER_1"/>
    <property type="match status" value="1"/>
</dbReference>
<dbReference type="Pfam" id="PF02771">
    <property type="entry name" value="Acyl-CoA_dh_N"/>
    <property type="match status" value="1"/>
</dbReference>
<evidence type="ECO:0000256" key="1">
    <source>
        <dbReference type="ARBA" id="ARBA00005417"/>
    </source>
</evidence>
<gene>
    <name evidence="7" type="ORF">DFQ15_1154</name>
</gene>
<keyword evidence="3" id="KW-0472">Membrane</keyword>
<dbReference type="InterPro" id="IPR003593">
    <property type="entry name" value="AAA+_ATPase"/>
</dbReference>
<feature type="domain" description="ABC transporter" evidence="6">
    <location>
        <begin position="383"/>
        <end position="614"/>
    </location>
</feature>
<dbReference type="PANTHER" id="PTHR42788:SF19">
    <property type="entry name" value="ALIPHATIC SULFONATES IMPORT ATP-BINDING PROTEIN SSUB 2"/>
    <property type="match status" value="1"/>
</dbReference>
<dbReference type="Gene3D" id="1.10.540.10">
    <property type="entry name" value="Acyl-CoA dehydrogenase/oxidase, N-terminal domain"/>
    <property type="match status" value="1"/>
</dbReference>
<evidence type="ECO:0000313" key="7">
    <source>
        <dbReference type="EMBL" id="PYE76137.1"/>
    </source>
</evidence>
<comment type="caution">
    <text evidence="7">The sequence shown here is derived from an EMBL/GenBank/DDBJ whole genome shotgun (WGS) entry which is preliminary data.</text>
</comment>
<keyword evidence="5" id="KW-0067">ATP-binding</keyword>
<dbReference type="InterPro" id="IPR027417">
    <property type="entry name" value="P-loop_NTPase"/>
</dbReference>
<dbReference type="EMBL" id="QJTC01000015">
    <property type="protein sequence ID" value="PYE76137.1"/>
    <property type="molecule type" value="Genomic_DNA"/>
</dbReference>
<dbReference type="InterPro" id="IPR009100">
    <property type="entry name" value="AcylCoA_DH/oxidase_NM_dom_sf"/>
</dbReference>
<dbReference type="CDD" id="cd03293">
    <property type="entry name" value="ABC_NrtD_SsuB_transporters"/>
    <property type="match status" value="1"/>
</dbReference>
<dbReference type="InterPro" id="IPR050166">
    <property type="entry name" value="ABC_transporter_ATP-bind"/>
</dbReference>
<sequence>MRPDDLRTWLAGHAESLDAEATHAPEVVPRLARTGLFGLGVPQALGGQGGSTADAVEAIAAVAGQSLAAAFVFWGQRSFIEYLLQSPNAALRERALPALLRGDIAGASGLSNAMKYLGGIAELQVNATDAVGGQGWLLKGRVPWCTNLRGGAAGDFLAAVAVQRPGGGPPFVAALPAGRAGLLRSPDLDLIALRGSNTAALDIDILPLDASDLLHPDANTWLPQVRPAFLALQCGLSIGLARAALATAAAAAGSARCVLAAQVEHHSQTLCKTVDALKAGLQDGSFVTRPAALFRLRLALSDLTQQAVQLELLAGGGKAYHRDQPLSFARRWREAAFIPIVTPSVTQLQGALQAHDAARATATSLMVSPSILQMPQTAPTPLLQAEGLSFGYGGAPPLFDDVSLSVAPCETVCLLGSSGCGKSTLLRVLARLAAPRAGTVRFEGQLLQAPHPRAALVFQQPGLLPWLNVARNVAFGLAFKRRPRLGTDALRVRVDDALAAVGLAGHGALYPAQLSGGMAQRVALARALAREPALLLADEPFSALDAITRADMQRLLVEVAHRRRAATLLVTHDVDEALLVADRILLMGGRPGGVLREWTVAAPRPRERHMPDLAALRFDILHALQASHAPAAPA</sequence>
<dbReference type="SMART" id="SM00382">
    <property type="entry name" value="AAA"/>
    <property type="match status" value="1"/>
</dbReference>
<dbReference type="GO" id="GO:0005524">
    <property type="term" value="F:ATP binding"/>
    <property type="evidence" value="ECO:0007669"/>
    <property type="project" value="UniProtKB-KW"/>
</dbReference>
<dbReference type="Pfam" id="PF00005">
    <property type="entry name" value="ABC_tran"/>
    <property type="match status" value="1"/>
</dbReference>
<keyword evidence="4" id="KW-0547">Nucleotide-binding</keyword>
<name>A0A318SF05_9BURK</name>
<evidence type="ECO:0000256" key="5">
    <source>
        <dbReference type="ARBA" id="ARBA00022840"/>
    </source>
</evidence>
<accession>A0A318SF05</accession>
<dbReference type="GO" id="GO:0050660">
    <property type="term" value="F:flavin adenine dinucleotide binding"/>
    <property type="evidence" value="ECO:0007669"/>
    <property type="project" value="InterPro"/>
</dbReference>
<dbReference type="GO" id="GO:0016627">
    <property type="term" value="F:oxidoreductase activity, acting on the CH-CH group of donors"/>
    <property type="evidence" value="ECO:0007669"/>
    <property type="project" value="InterPro"/>
</dbReference>
<dbReference type="AlphaFoldDB" id="A0A318SF05"/>
<reference evidence="7 8" key="1">
    <citation type="submission" date="2018-06" db="EMBL/GenBank/DDBJ databases">
        <title>Genomic Encyclopedia of Type Strains, Phase III (KMG-III): the genomes of soil and plant-associated and newly described type strains.</title>
        <authorList>
            <person name="Whitman W."/>
        </authorList>
    </citation>
    <scope>NUCLEOTIDE SEQUENCE [LARGE SCALE GENOMIC DNA]</scope>
    <source>
        <strain evidence="7 8">CECT 7646</strain>
    </source>
</reference>
<dbReference type="GO" id="GO:0016887">
    <property type="term" value="F:ATP hydrolysis activity"/>
    <property type="evidence" value="ECO:0007669"/>
    <property type="project" value="InterPro"/>
</dbReference>
<evidence type="ECO:0000256" key="3">
    <source>
        <dbReference type="ARBA" id="ARBA00022475"/>
    </source>
</evidence>
<comment type="similarity">
    <text evidence="1">Belongs to the ABC transporter superfamily.</text>
</comment>
<keyword evidence="3" id="KW-1003">Cell membrane</keyword>
<dbReference type="SUPFAM" id="SSF56645">
    <property type="entry name" value="Acyl-CoA dehydrogenase NM domain-like"/>
    <property type="match status" value="1"/>
</dbReference>
<evidence type="ECO:0000256" key="4">
    <source>
        <dbReference type="ARBA" id="ARBA00022741"/>
    </source>
</evidence>
<dbReference type="SUPFAM" id="SSF52540">
    <property type="entry name" value="P-loop containing nucleoside triphosphate hydrolases"/>
    <property type="match status" value="1"/>
</dbReference>
<dbReference type="PROSITE" id="PS50893">
    <property type="entry name" value="ABC_TRANSPORTER_2"/>
    <property type="match status" value="1"/>
</dbReference>
<evidence type="ECO:0000313" key="8">
    <source>
        <dbReference type="Proteomes" id="UP000247540"/>
    </source>
</evidence>
<protein>
    <submittedName>
        <fullName evidence="7">ABC-type nitrate/sulfonate/bicarbonate transport system ATPase subunit</fullName>
    </submittedName>
</protein>
<dbReference type="InterPro" id="IPR017871">
    <property type="entry name" value="ABC_transporter-like_CS"/>
</dbReference>
<dbReference type="Gene3D" id="3.40.50.300">
    <property type="entry name" value="P-loop containing nucleotide triphosphate hydrolases"/>
    <property type="match status" value="1"/>
</dbReference>
<keyword evidence="8" id="KW-1185">Reference proteome</keyword>
<dbReference type="InterPro" id="IPR003439">
    <property type="entry name" value="ABC_transporter-like_ATP-bd"/>
</dbReference>